<protein>
    <submittedName>
        <fullName evidence="1">Uncharacterized protein</fullName>
    </submittedName>
</protein>
<name>A0ABU5SQZ4_9BACT</name>
<keyword evidence="2" id="KW-1185">Reference proteome</keyword>
<comment type="caution">
    <text evidence="1">The sequence shown here is derived from an EMBL/GenBank/DDBJ whole genome shotgun (WGS) entry which is preliminary data.</text>
</comment>
<dbReference type="EMBL" id="JAYGIM010000027">
    <property type="protein sequence ID" value="MEA5429702.1"/>
    <property type="molecule type" value="Genomic_DNA"/>
</dbReference>
<accession>A0ABU5SQZ4</accession>
<reference evidence="1 2" key="1">
    <citation type="submission" date="2023-12" db="EMBL/GenBank/DDBJ databases">
        <title>Novel species of the genus Arcicella isolated from rivers.</title>
        <authorList>
            <person name="Lu H."/>
        </authorList>
    </citation>
    <scope>NUCLEOTIDE SEQUENCE [LARGE SCALE GENOMIC DNA]</scope>
    <source>
        <strain evidence="1 2">DC25W</strain>
    </source>
</reference>
<dbReference type="Proteomes" id="UP001302222">
    <property type="component" value="Unassembled WGS sequence"/>
</dbReference>
<sequence>MINAKIDSIQFYLEKTDIDFTEQPNNYGKSLLNGIDIYTTNGLFSIGNRFVDTHFGLSINVGKTSDLETLYFDNEPKEPINYLTDIVGQTIKSVIIYWLPIRFPNEKGLYPQDIEIRTEYGYFLLSSIEVTNGKVDVEFTDELLIIEDLEVTKELGLGEFGNRQVFQSLEGLIRTE</sequence>
<dbReference type="RefSeq" id="WP_323689806.1">
    <property type="nucleotide sequence ID" value="NZ_JAYGIM010000027.1"/>
</dbReference>
<organism evidence="1 2">
    <name type="scientific">Arcicella lustrica</name>
    <dbReference type="NCBI Taxonomy" id="2984196"/>
    <lineage>
        <taxon>Bacteria</taxon>
        <taxon>Pseudomonadati</taxon>
        <taxon>Bacteroidota</taxon>
        <taxon>Cytophagia</taxon>
        <taxon>Cytophagales</taxon>
        <taxon>Flectobacillaceae</taxon>
        <taxon>Arcicella</taxon>
    </lineage>
</organism>
<proteinExistence type="predicted"/>
<evidence type="ECO:0000313" key="1">
    <source>
        <dbReference type="EMBL" id="MEA5429702.1"/>
    </source>
</evidence>
<gene>
    <name evidence="1" type="ORF">VB798_24120</name>
</gene>
<evidence type="ECO:0000313" key="2">
    <source>
        <dbReference type="Proteomes" id="UP001302222"/>
    </source>
</evidence>